<gene>
    <name evidence="3" type="ORF">D7B24_006072</name>
</gene>
<accession>A0A3M9YAH3</accession>
<dbReference type="GeneID" id="39609761"/>
<reference evidence="3 4" key="1">
    <citation type="submission" date="2018-10" db="EMBL/GenBank/DDBJ databases">
        <title>Genome sequence of Verticillium nonalfalfae VnAa140.</title>
        <authorList>
            <person name="Stajich J.E."/>
            <person name="Kasson M.T."/>
        </authorList>
    </citation>
    <scope>NUCLEOTIDE SEQUENCE [LARGE SCALE GENOMIC DNA]</scope>
    <source>
        <strain evidence="3 4">VnAa140</strain>
    </source>
</reference>
<dbReference type="STRING" id="1051616.A0A3M9YAH3"/>
<evidence type="ECO:0000313" key="3">
    <source>
        <dbReference type="EMBL" id="RNJ57459.1"/>
    </source>
</evidence>
<keyword evidence="4" id="KW-1185">Reference proteome</keyword>
<dbReference type="Proteomes" id="UP000267145">
    <property type="component" value="Unassembled WGS sequence"/>
</dbReference>
<feature type="compositionally biased region" description="Low complexity" evidence="1">
    <location>
        <begin position="216"/>
        <end position="226"/>
    </location>
</feature>
<feature type="region of interest" description="Disordered" evidence="1">
    <location>
        <begin position="43"/>
        <end position="70"/>
    </location>
</feature>
<dbReference type="EMBL" id="RBVV01000040">
    <property type="protein sequence ID" value="RNJ57459.1"/>
    <property type="molecule type" value="Genomic_DNA"/>
</dbReference>
<feature type="chain" id="PRO_5018298700" evidence="2">
    <location>
        <begin position="21"/>
        <end position="281"/>
    </location>
</feature>
<name>A0A3M9YAH3_9PEZI</name>
<feature type="region of interest" description="Disordered" evidence="1">
    <location>
        <begin position="216"/>
        <end position="281"/>
    </location>
</feature>
<evidence type="ECO:0000256" key="2">
    <source>
        <dbReference type="SAM" id="SignalP"/>
    </source>
</evidence>
<evidence type="ECO:0000256" key="1">
    <source>
        <dbReference type="SAM" id="MobiDB-lite"/>
    </source>
</evidence>
<evidence type="ECO:0000313" key="4">
    <source>
        <dbReference type="Proteomes" id="UP000267145"/>
    </source>
</evidence>
<feature type="compositionally biased region" description="Low complexity" evidence="1">
    <location>
        <begin position="43"/>
        <end position="68"/>
    </location>
</feature>
<comment type="caution">
    <text evidence="3">The sequence shown here is derived from an EMBL/GenBank/DDBJ whole genome shotgun (WGS) entry which is preliminary data.</text>
</comment>
<sequence length="281" mass="28070">MHTTLPLSVGLSILAAFTTAAPAAGHGHRVRSNAGFIAMRQVNNGTAPPANNNNNNNNGGAGSNNTPSDTQLMNAVMGWMNDTGKVTNFVNTATSLTGDEFTRQAQIALNAELDELNHKKILDAGLSDNPMVQSANEVLETQGTFQNVVDVLQAMVNNGPDTAQADVNAINNNRCVNVLPNIDMYFAAAGMPEVSAVRPTGCLEVAGAPTGALPPAGGANASAPASSPSPTPAPGAGGANAGNATSKNNGNGAGNKSGTKNGTNNGTNNAARGGQAGGAAT</sequence>
<dbReference type="RefSeq" id="XP_028495617.1">
    <property type="nucleotide sequence ID" value="XM_028640213.1"/>
</dbReference>
<feature type="compositionally biased region" description="Low complexity" evidence="1">
    <location>
        <begin position="241"/>
        <end position="273"/>
    </location>
</feature>
<keyword evidence="2" id="KW-0732">Signal</keyword>
<dbReference type="AlphaFoldDB" id="A0A3M9YAH3"/>
<organism evidence="3 4">
    <name type="scientific">Verticillium nonalfalfae</name>
    <dbReference type="NCBI Taxonomy" id="1051616"/>
    <lineage>
        <taxon>Eukaryota</taxon>
        <taxon>Fungi</taxon>
        <taxon>Dikarya</taxon>
        <taxon>Ascomycota</taxon>
        <taxon>Pezizomycotina</taxon>
        <taxon>Sordariomycetes</taxon>
        <taxon>Hypocreomycetidae</taxon>
        <taxon>Glomerellales</taxon>
        <taxon>Plectosphaerellaceae</taxon>
        <taxon>Verticillium</taxon>
    </lineage>
</organism>
<feature type="signal peptide" evidence="2">
    <location>
        <begin position="1"/>
        <end position="20"/>
    </location>
</feature>
<proteinExistence type="predicted"/>
<protein>
    <submittedName>
        <fullName evidence="3">Uncharacterized protein</fullName>
    </submittedName>
</protein>